<evidence type="ECO:0000256" key="1">
    <source>
        <dbReference type="SAM" id="SignalP"/>
    </source>
</evidence>
<feature type="signal peptide" evidence="1">
    <location>
        <begin position="1"/>
        <end position="30"/>
    </location>
</feature>
<dbReference type="InterPro" id="IPR025419">
    <property type="entry name" value="DUF4142"/>
</dbReference>
<accession>A0A1M7DR30</accession>
<gene>
    <name evidence="3" type="ORF">SAMN05444159_6899</name>
</gene>
<evidence type="ECO:0000259" key="2">
    <source>
        <dbReference type="Pfam" id="PF13628"/>
    </source>
</evidence>
<reference evidence="3 4" key="1">
    <citation type="submission" date="2016-11" db="EMBL/GenBank/DDBJ databases">
        <authorList>
            <person name="Jaros S."/>
            <person name="Januszkiewicz K."/>
            <person name="Wedrychowicz H."/>
        </authorList>
    </citation>
    <scope>NUCLEOTIDE SEQUENCE [LARGE SCALE GENOMIC DNA]</scope>
    <source>
        <strain evidence="3 4">GAS499</strain>
    </source>
</reference>
<dbReference type="Proteomes" id="UP000189935">
    <property type="component" value="Chromosome I"/>
</dbReference>
<dbReference type="EMBL" id="LT670844">
    <property type="protein sequence ID" value="SHL81857.1"/>
    <property type="molecule type" value="Genomic_DNA"/>
</dbReference>
<proteinExistence type="predicted"/>
<organism evidence="3 4">
    <name type="scientific">Bradyrhizobium lablabi</name>
    <dbReference type="NCBI Taxonomy" id="722472"/>
    <lineage>
        <taxon>Bacteria</taxon>
        <taxon>Pseudomonadati</taxon>
        <taxon>Pseudomonadota</taxon>
        <taxon>Alphaproteobacteria</taxon>
        <taxon>Hyphomicrobiales</taxon>
        <taxon>Nitrobacteraceae</taxon>
        <taxon>Bradyrhizobium</taxon>
    </lineage>
</organism>
<dbReference type="AlphaFoldDB" id="A0A1M7DR30"/>
<name>A0A1M7DR30_9BRAD</name>
<feature type="chain" id="PRO_5012002930" evidence="1">
    <location>
        <begin position="31"/>
        <end position="192"/>
    </location>
</feature>
<dbReference type="InterPro" id="IPR012347">
    <property type="entry name" value="Ferritin-like"/>
</dbReference>
<sequence>MKLASAPGRIVSLGLACVLVCSAGAVVATAQTSTPPELPATLNAVDFNFVGQANLGAPFQIDSGRLAETKGTSEAIRGYAHLMVTSHIPVVDALNVILKQKAVTPSNTLLHGAYNAMIATLEADRRAAFDRDYLSGQVEYQKGNAALFEQEIQNGSDPDLKEFARKTLPKIVDHLQRAEKLAAAAGVHIASK</sequence>
<feature type="domain" description="DUF4142" evidence="2">
    <location>
        <begin position="46"/>
        <end position="181"/>
    </location>
</feature>
<protein>
    <submittedName>
        <fullName evidence="3">Putative membrane protein</fullName>
    </submittedName>
</protein>
<dbReference type="Gene3D" id="1.20.1260.10">
    <property type="match status" value="1"/>
</dbReference>
<keyword evidence="1" id="KW-0732">Signal</keyword>
<evidence type="ECO:0000313" key="4">
    <source>
        <dbReference type="Proteomes" id="UP000189935"/>
    </source>
</evidence>
<evidence type="ECO:0000313" key="3">
    <source>
        <dbReference type="EMBL" id="SHL81857.1"/>
    </source>
</evidence>
<dbReference type="PANTHER" id="PTHR38593:SF1">
    <property type="entry name" value="BLR2558 PROTEIN"/>
    <property type="match status" value="1"/>
</dbReference>
<dbReference type="Pfam" id="PF13628">
    <property type="entry name" value="DUF4142"/>
    <property type="match status" value="1"/>
</dbReference>
<dbReference type="PANTHER" id="PTHR38593">
    <property type="entry name" value="BLR2558 PROTEIN"/>
    <property type="match status" value="1"/>
</dbReference>